<keyword evidence="5" id="KW-1185">Reference proteome</keyword>
<dbReference type="InterPro" id="IPR009030">
    <property type="entry name" value="Growth_fac_rcpt_cys_sf"/>
</dbReference>
<feature type="transmembrane region" description="Helical" evidence="2">
    <location>
        <begin position="290"/>
        <end position="313"/>
    </location>
</feature>
<feature type="non-terminal residue" evidence="4">
    <location>
        <position position="1"/>
    </location>
</feature>
<dbReference type="InterPro" id="IPR032675">
    <property type="entry name" value="LRR_dom_sf"/>
</dbReference>
<keyword evidence="2" id="KW-0472">Membrane</keyword>
<evidence type="ECO:0000313" key="4">
    <source>
        <dbReference type="EMBL" id="CAH3037748.1"/>
    </source>
</evidence>
<name>A0ABN8MZ78_9CNID</name>
<dbReference type="EMBL" id="CALNXK010000006">
    <property type="protein sequence ID" value="CAH3037748.1"/>
    <property type="molecule type" value="Genomic_DNA"/>
</dbReference>
<dbReference type="Pfam" id="PF24633">
    <property type="entry name" value="DUF7630"/>
    <property type="match status" value="1"/>
</dbReference>
<evidence type="ECO:0000256" key="1">
    <source>
        <dbReference type="SAM" id="MobiDB-lite"/>
    </source>
</evidence>
<dbReference type="Proteomes" id="UP001159405">
    <property type="component" value="Unassembled WGS sequence"/>
</dbReference>
<keyword evidence="2" id="KW-1133">Transmembrane helix</keyword>
<feature type="domain" description="DUF7630" evidence="3">
    <location>
        <begin position="246"/>
        <end position="287"/>
    </location>
</feature>
<feature type="transmembrane region" description="Helical" evidence="2">
    <location>
        <begin position="656"/>
        <end position="678"/>
    </location>
</feature>
<dbReference type="PANTHER" id="PTHR11319:SF35">
    <property type="entry name" value="OUTER MEMBRANE PROTEIN PMPC-RELATED"/>
    <property type="match status" value="1"/>
</dbReference>
<dbReference type="PROSITE" id="PS51450">
    <property type="entry name" value="LRR"/>
    <property type="match status" value="1"/>
</dbReference>
<dbReference type="SUPFAM" id="SSF52058">
    <property type="entry name" value="L domain-like"/>
    <property type="match status" value="1"/>
</dbReference>
<dbReference type="InterPro" id="IPR001611">
    <property type="entry name" value="Leu-rich_rpt"/>
</dbReference>
<evidence type="ECO:0000256" key="2">
    <source>
        <dbReference type="SAM" id="Phobius"/>
    </source>
</evidence>
<evidence type="ECO:0000259" key="3">
    <source>
        <dbReference type="Pfam" id="PF24633"/>
    </source>
</evidence>
<feature type="transmembrane region" description="Helical" evidence="2">
    <location>
        <begin position="500"/>
        <end position="523"/>
    </location>
</feature>
<proteinExistence type="predicted"/>
<sequence length="756" mass="84719">LTCRDLSRNNINRIKDTYFGSLHEMQYLNLAQNPLTDIDEFAFRKTAALKYIAYPPELLLSASYLLFSGLRSSGYQCQVASFFQLICSPCPLGTYSFGEVRCKLCPPGGFFQNDMAFVGLLSHGMGCKMCPPGKYISPESAPGKSENDCKGCPQGTQYDLFAGFRACFCIAGFYRLDRFGACQPCPSEGLLCRNETVKLRAGFFWRWESKKSLDLYQNFTTNLMIFNDSYNTEQATYNGSFPTAYACPVPESCLGGMESKCADGYQGPLCAVCSKGYYRLLSTCRKCPTLPWLIGRVFLVAVILAFVIGSLLIGRRRKNESGRSVTDILLARLKIVIGFYQVTSGTLTSFSHVNWPDALISVINYAQIVQLNLLQIVPVHCFNNELKVDTYSTFLMFTTVNILGVALFVVVYFISKVYNIRRSDLDDKGLKRANSSSKEQCYRCIFVLLFLTYPALSAQILQMLPAACHEICMAAQGKNCEAFLRFDYSVRCYTKKFNSYAILVYISLVFVVGFPLATLVLLWRSHLNDKKNEAKDDDQDLPGNEIFKGMRFLYENYSSSCWFWEVVDLGRKVVLTSVLALVGEESRTHLGVAALLSGLYTVVFAYYKPVTDIFEYWLQLASLLATNLNMSVGMLLKIPSQAAVTSNVSSQFESVGVAVLLVANNLFVSSIIIVRMGFSLFEKLMTFKQHPQCNLECCLSFVMMMNDASGEVRGLEDEKDYEVSGVATAMENVTSFEVDPDDEPSEKKKIRKEPDT</sequence>
<feature type="transmembrane region" description="Helical" evidence="2">
    <location>
        <begin position="394"/>
        <end position="414"/>
    </location>
</feature>
<dbReference type="Pfam" id="PF13855">
    <property type="entry name" value="LRR_8"/>
    <property type="match status" value="1"/>
</dbReference>
<keyword evidence="2" id="KW-0812">Transmembrane</keyword>
<feature type="transmembrane region" description="Helical" evidence="2">
    <location>
        <begin position="325"/>
        <end position="342"/>
    </location>
</feature>
<gene>
    <name evidence="4" type="ORF">PLOB_00039628</name>
</gene>
<dbReference type="Gene3D" id="3.80.10.10">
    <property type="entry name" value="Ribonuclease Inhibitor"/>
    <property type="match status" value="1"/>
</dbReference>
<dbReference type="SUPFAM" id="SSF57184">
    <property type="entry name" value="Growth factor receptor domain"/>
    <property type="match status" value="1"/>
</dbReference>
<reference evidence="4 5" key="1">
    <citation type="submission" date="2022-05" db="EMBL/GenBank/DDBJ databases">
        <authorList>
            <consortium name="Genoscope - CEA"/>
            <person name="William W."/>
        </authorList>
    </citation>
    <scope>NUCLEOTIDE SEQUENCE [LARGE SCALE GENOMIC DNA]</scope>
</reference>
<organism evidence="4 5">
    <name type="scientific">Porites lobata</name>
    <dbReference type="NCBI Taxonomy" id="104759"/>
    <lineage>
        <taxon>Eukaryota</taxon>
        <taxon>Metazoa</taxon>
        <taxon>Cnidaria</taxon>
        <taxon>Anthozoa</taxon>
        <taxon>Hexacorallia</taxon>
        <taxon>Scleractinia</taxon>
        <taxon>Fungiina</taxon>
        <taxon>Poritidae</taxon>
        <taxon>Porites</taxon>
    </lineage>
</organism>
<feature type="transmembrane region" description="Helical" evidence="2">
    <location>
        <begin position="588"/>
        <end position="607"/>
    </location>
</feature>
<dbReference type="PANTHER" id="PTHR11319">
    <property type="entry name" value="G PROTEIN-COUPLED RECEPTOR-RELATED"/>
    <property type="match status" value="1"/>
</dbReference>
<feature type="region of interest" description="Disordered" evidence="1">
    <location>
        <begin position="734"/>
        <end position="756"/>
    </location>
</feature>
<comment type="caution">
    <text evidence="4">The sequence shown here is derived from an EMBL/GenBank/DDBJ whole genome shotgun (WGS) entry which is preliminary data.</text>
</comment>
<accession>A0ABN8MZ78</accession>
<dbReference type="InterPro" id="IPR056047">
    <property type="entry name" value="CRMPA-like_DUF7630"/>
</dbReference>
<feature type="transmembrane region" description="Helical" evidence="2">
    <location>
        <begin position="616"/>
        <end position="636"/>
    </location>
</feature>
<protein>
    <recommendedName>
        <fullName evidence="3">DUF7630 domain-containing protein</fullName>
    </recommendedName>
</protein>
<evidence type="ECO:0000313" key="5">
    <source>
        <dbReference type="Proteomes" id="UP001159405"/>
    </source>
</evidence>